<dbReference type="Gene3D" id="3.20.20.80">
    <property type="entry name" value="Glycosidases"/>
    <property type="match status" value="1"/>
</dbReference>
<sequence>MTKMVDMRTYIGVCWQVQGWWMAWGSGFDDTFSKAKELQVKLAQFAHIGPNWGYHYVPDDSWLAYNGHDYVQLTKALVREFIDRAHSYGMKTTGYMSPAMCEVRLAEAEYPDSILYNDGHPVHDNFMYPQFYVMNPDPSLKYGAKLLEEAKGILDDWGFDGI</sequence>
<comment type="caution">
    <text evidence="1">The sequence shown here is derived from an EMBL/GenBank/DDBJ whole genome shotgun (WGS) entry which is preliminary data.</text>
</comment>
<dbReference type="EMBL" id="BARW01021423">
    <property type="protein sequence ID" value="GAI88640.1"/>
    <property type="molecule type" value="Genomic_DNA"/>
</dbReference>
<name>X1TM54_9ZZZZ</name>
<gene>
    <name evidence="1" type="ORF">S12H4_35987</name>
</gene>
<feature type="non-terminal residue" evidence="1">
    <location>
        <position position="162"/>
    </location>
</feature>
<evidence type="ECO:0008006" key="2">
    <source>
        <dbReference type="Google" id="ProtNLM"/>
    </source>
</evidence>
<proteinExistence type="predicted"/>
<reference evidence="1" key="1">
    <citation type="journal article" date="2014" name="Front. Microbiol.">
        <title>High frequency of phylogenetically diverse reductive dehalogenase-homologous genes in deep subseafloor sedimentary metagenomes.</title>
        <authorList>
            <person name="Kawai M."/>
            <person name="Futagami T."/>
            <person name="Toyoda A."/>
            <person name="Takaki Y."/>
            <person name="Nishi S."/>
            <person name="Hori S."/>
            <person name="Arai W."/>
            <person name="Tsubouchi T."/>
            <person name="Morono Y."/>
            <person name="Uchiyama I."/>
            <person name="Ito T."/>
            <person name="Fujiyama A."/>
            <person name="Inagaki F."/>
            <person name="Takami H."/>
        </authorList>
    </citation>
    <scope>NUCLEOTIDE SEQUENCE</scope>
    <source>
        <strain evidence="1">Expedition CK06-06</strain>
    </source>
</reference>
<accession>X1TM54</accession>
<protein>
    <recommendedName>
        <fullName evidence="2">Alpha-galactosidase</fullName>
    </recommendedName>
</protein>
<dbReference type="AlphaFoldDB" id="X1TM54"/>
<evidence type="ECO:0000313" key="1">
    <source>
        <dbReference type="EMBL" id="GAI88640.1"/>
    </source>
</evidence>
<organism evidence="1">
    <name type="scientific">marine sediment metagenome</name>
    <dbReference type="NCBI Taxonomy" id="412755"/>
    <lineage>
        <taxon>unclassified sequences</taxon>
        <taxon>metagenomes</taxon>
        <taxon>ecological metagenomes</taxon>
    </lineage>
</organism>